<evidence type="ECO:0000313" key="5">
    <source>
        <dbReference type="EMBL" id="MRV71676.1"/>
    </source>
</evidence>
<protein>
    <submittedName>
        <fullName evidence="5">Tyrosinase family protein</fullName>
    </submittedName>
</protein>
<gene>
    <name evidence="5" type="ORF">GJ700_08045</name>
</gene>
<evidence type="ECO:0000313" key="6">
    <source>
        <dbReference type="Proteomes" id="UP000446768"/>
    </source>
</evidence>
<keyword evidence="2" id="KW-0186">Copper</keyword>
<dbReference type="RefSeq" id="WP_154372402.1">
    <property type="nucleotide sequence ID" value="NZ_WKJJ01000004.1"/>
</dbReference>
<feature type="domain" description="Tyrosinase copper-binding" evidence="4">
    <location>
        <begin position="274"/>
        <end position="285"/>
    </location>
</feature>
<sequence length="541" mass="58681">MTTFTRQNAWNQGGTLSNPDLLWYAKGVGKMMQRELNDPASWWFFAAIHGEYVNPDTAWYPNPPAFPAWGYVSGQPAVPTSPLPSQTTQDKFWNQCQHGTWYFLPWHRGYLLALEAQLRADIVSLGGPDTWALPYWNYFGGAQGADAAIPPAFTTEKLPDGTPNPLFVTMRFGPQDDGNIYIPTPAWVEGHGQAPKPQYGDVTDICMHNDLYTGSDPATPAPGFGGPESGFAHNGSPHGNMESNPHDLVHVYVGGNLSSPDYGIMADPGTAALDPVFYLHHCNIDRMWASWNDAGNANPTESAWLDGPAQQFVMPMPDSEPWVYTPGEVQSLSTLNYAYQDAAMPQKPAANLLAQRLVKLGAIGAANEFVPLTHKASPAQPAELLGANTGPLQISKAGFTSVNVGLHQAVQKNVVKSLGFASVTQLPDQLYLKLENVRGTQDAAVLRVYIDLPPQPDQATQRKQFVGSVGLFGLRRASIKDGAHGGSGLTFILDISRFVDTLFVKDKLSANQIKVDVESAGSAPQASPIEVGRVSIYRQPI</sequence>
<dbReference type="PRINTS" id="PR00092">
    <property type="entry name" value="TYROSINASE"/>
</dbReference>
<evidence type="ECO:0000256" key="1">
    <source>
        <dbReference type="ARBA" id="ARBA00022723"/>
    </source>
</evidence>
<keyword evidence="1" id="KW-0479">Metal-binding</keyword>
<dbReference type="GO" id="GO:0016491">
    <property type="term" value="F:oxidoreductase activity"/>
    <property type="evidence" value="ECO:0007669"/>
    <property type="project" value="InterPro"/>
</dbReference>
<dbReference type="InterPro" id="IPR057190">
    <property type="entry name" value="DUF7868"/>
</dbReference>
<dbReference type="EMBL" id="WKJJ01000004">
    <property type="protein sequence ID" value="MRV71676.1"/>
    <property type="molecule type" value="Genomic_DNA"/>
</dbReference>
<dbReference type="InterPro" id="IPR002227">
    <property type="entry name" value="Tyrosinase_Cu-bd"/>
</dbReference>
<evidence type="ECO:0000256" key="2">
    <source>
        <dbReference type="ARBA" id="ARBA00023008"/>
    </source>
</evidence>
<proteinExistence type="predicted"/>
<evidence type="ECO:0000259" key="4">
    <source>
        <dbReference type="PROSITE" id="PS00498"/>
    </source>
</evidence>
<dbReference type="InterPro" id="IPR050316">
    <property type="entry name" value="Tyrosinase/Hemocyanin"/>
</dbReference>
<dbReference type="PANTHER" id="PTHR11474">
    <property type="entry name" value="TYROSINASE FAMILY MEMBER"/>
    <property type="match status" value="1"/>
</dbReference>
<reference evidence="5 6" key="1">
    <citation type="submission" date="2019-11" db="EMBL/GenBank/DDBJ databases">
        <title>Novel species isolated from a subtropical stream in China.</title>
        <authorList>
            <person name="Lu H."/>
        </authorList>
    </citation>
    <scope>NUCLEOTIDE SEQUENCE [LARGE SCALE GENOMIC DNA]</scope>
    <source>
        <strain evidence="5 6">FT92W</strain>
    </source>
</reference>
<feature type="domain" description="Tyrosinase copper-binding" evidence="3">
    <location>
        <begin position="98"/>
        <end position="115"/>
    </location>
</feature>
<dbReference type="Gene3D" id="1.10.1280.10">
    <property type="entry name" value="Di-copper center containing domain from catechol oxidase"/>
    <property type="match status" value="1"/>
</dbReference>
<dbReference type="PANTHER" id="PTHR11474:SF76">
    <property type="entry name" value="SHKT DOMAIN-CONTAINING PROTEIN"/>
    <property type="match status" value="1"/>
</dbReference>
<dbReference type="GO" id="GO:0046872">
    <property type="term" value="F:metal ion binding"/>
    <property type="evidence" value="ECO:0007669"/>
    <property type="project" value="UniProtKB-KW"/>
</dbReference>
<dbReference type="InterPro" id="IPR008922">
    <property type="entry name" value="Di-copper_centre_dom_sf"/>
</dbReference>
<accession>A0A7X2IKG1</accession>
<dbReference type="PROSITE" id="PS00497">
    <property type="entry name" value="TYROSINASE_1"/>
    <property type="match status" value="1"/>
</dbReference>
<dbReference type="PROSITE" id="PS00498">
    <property type="entry name" value="TYROSINASE_2"/>
    <property type="match status" value="1"/>
</dbReference>
<dbReference type="Pfam" id="PF00264">
    <property type="entry name" value="Tyrosinase"/>
    <property type="match status" value="1"/>
</dbReference>
<dbReference type="Proteomes" id="UP000446768">
    <property type="component" value="Unassembled WGS sequence"/>
</dbReference>
<name>A0A7X2IKG1_9BURK</name>
<keyword evidence="6" id="KW-1185">Reference proteome</keyword>
<dbReference type="AlphaFoldDB" id="A0A7X2IKG1"/>
<dbReference type="Pfam" id="PF25271">
    <property type="entry name" value="DUF7868"/>
    <property type="match status" value="1"/>
</dbReference>
<evidence type="ECO:0000259" key="3">
    <source>
        <dbReference type="PROSITE" id="PS00497"/>
    </source>
</evidence>
<organism evidence="5 6">
    <name type="scientific">Pseudoduganella rivuli</name>
    <dbReference type="NCBI Taxonomy" id="2666085"/>
    <lineage>
        <taxon>Bacteria</taxon>
        <taxon>Pseudomonadati</taxon>
        <taxon>Pseudomonadota</taxon>
        <taxon>Betaproteobacteria</taxon>
        <taxon>Burkholderiales</taxon>
        <taxon>Oxalobacteraceae</taxon>
        <taxon>Telluria group</taxon>
        <taxon>Pseudoduganella</taxon>
    </lineage>
</organism>
<comment type="caution">
    <text evidence="5">The sequence shown here is derived from an EMBL/GenBank/DDBJ whole genome shotgun (WGS) entry which is preliminary data.</text>
</comment>
<dbReference type="SUPFAM" id="SSF48056">
    <property type="entry name" value="Di-copper centre-containing domain"/>
    <property type="match status" value="1"/>
</dbReference>